<keyword evidence="16" id="KW-1185">Reference proteome</keyword>
<dbReference type="PANTHER" id="PTHR11959:SF1">
    <property type="entry name" value="4-HYDROXYPHENYLPYRUVATE DIOXYGENASE"/>
    <property type="match status" value="1"/>
</dbReference>
<keyword evidence="5" id="KW-0677">Repeat</keyword>
<dbReference type="GO" id="GO:0003868">
    <property type="term" value="F:4-hydroxyphenylpyruvate dioxygenase activity"/>
    <property type="evidence" value="ECO:0007669"/>
    <property type="project" value="InterPro"/>
</dbReference>
<evidence type="ECO:0000256" key="4">
    <source>
        <dbReference type="ARBA" id="ARBA00022723"/>
    </source>
</evidence>
<accession>A0A8H3FRZ5</accession>
<feature type="binding site" evidence="12">
    <location>
        <position position="293"/>
    </location>
    <ligand>
        <name>Fe cation</name>
        <dbReference type="ChEBI" id="CHEBI:24875"/>
    </ligand>
</feature>
<feature type="domain" description="VOC" evidence="14">
    <location>
        <begin position="207"/>
        <end position="365"/>
    </location>
</feature>
<dbReference type="GO" id="GO:0046872">
    <property type="term" value="F:metal ion binding"/>
    <property type="evidence" value="ECO:0007669"/>
    <property type="project" value="UniProtKB-KW"/>
</dbReference>
<evidence type="ECO:0000256" key="7">
    <source>
        <dbReference type="ARBA" id="ARBA00022964"/>
    </source>
</evidence>
<dbReference type="GO" id="GO:0006559">
    <property type="term" value="P:L-phenylalanine catabolic process"/>
    <property type="evidence" value="ECO:0007669"/>
    <property type="project" value="UniProtKB-UniPathway"/>
</dbReference>
<feature type="binding site" evidence="12">
    <location>
        <position position="210"/>
    </location>
    <ligand>
        <name>Fe cation</name>
        <dbReference type="ChEBI" id="CHEBI:24875"/>
    </ligand>
</feature>
<comment type="similarity">
    <text evidence="2 11">Belongs to the 4HPPD family.</text>
</comment>
<dbReference type="FunFam" id="3.10.180.10:FF:000001">
    <property type="entry name" value="4-hydroxyphenylpyruvate dioxygenase"/>
    <property type="match status" value="1"/>
</dbReference>
<dbReference type="GO" id="GO:0006572">
    <property type="term" value="P:L-tyrosine catabolic process"/>
    <property type="evidence" value="ECO:0007669"/>
    <property type="project" value="UniProtKB-KW"/>
</dbReference>
<evidence type="ECO:0000256" key="6">
    <source>
        <dbReference type="ARBA" id="ARBA00022878"/>
    </source>
</evidence>
<evidence type="ECO:0000256" key="11">
    <source>
        <dbReference type="PIRNR" id="PIRNR009283"/>
    </source>
</evidence>
<keyword evidence="4 12" id="KW-0479">Metal-binding</keyword>
<dbReference type="InterPro" id="IPR029068">
    <property type="entry name" value="Glyas_Bleomycin-R_OHBP_Dase"/>
</dbReference>
<dbReference type="InterPro" id="IPR041736">
    <property type="entry name" value="4OHPhenylPyrv_dOase_N"/>
</dbReference>
<dbReference type="InterPro" id="IPR005956">
    <property type="entry name" value="4OHPhenylPyrv_dOase"/>
</dbReference>
<keyword evidence="6" id="KW-0828">Tyrosine catabolism</keyword>
<name>A0A8H3FRZ5_9LECA</name>
<proteinExistence type="inferred from homology"/>
<evidence type="ECO:0000256" key="12">
    <source>
        <dbReference type="PIRSR" id="PIRSR009283-1"/>
    </source>
</evidence>
<evidence type="ECO:0000256" key="8">
    <source>
        <dbReference type="ARBA" id="ARBA00023002"/>
    </source>
</evidence>
<evidence type="ECO:0000313" key="15">
    <source>
        <dbReference type="EMBL" id="CAF9929763.1"/>
    </source>
</evidence>
<dbReference type="EMBL" id="CAJPDQ010000033">
    <property type="protein sequence ID" value="CAF9929763.1"/>
    <property type="molecule type" value="Genomic_DNA"/>
</dbReference>
<evidence type="ECO:0000256" key="5">
    <source>
        <dbReference type="ARBA" id="ARBA00022737"/>
    </source>
</evidence>
<sequence length="408" mass="45855">MAPTAISSDGSVHSFDDSTSPVSEEGYRGYDHITWWVGNAKQAATYYTTRMGFRHVAKKGLETGSRCFASHIVSNGSATFVLTSPLRPSADIHEQVSEEDRHLLDEMHAHLRRHGDAVKDVAFEVDDVHEVYTQAVSRGAVAVQAPTVTTDKATGSIVTAIIRTYGDTTHTLVDRSRFRGNFFPGYKAVDPYEDPLTKLLPPIELEAVDHCVGNQDWDEMEQVCDYYESCLGFHRFWSVDDKDICTEYSALKSVVMASPNDLVKMPINEPAIGKKKSQIEEFVDFYDGAGVQHIAIRTKNIIETVTNMRARGVEFISVPPSYYDAMKHRMKLSSMKLNEDFQKVEDLNILIDFDEGGYLLQLFTKPLLDRPTVFIEVIQRNNFSGFGAGNFRALFEAVEREQAERGNL</sequence>
<dbReference type="OrthoDB" id="414569at2759"/>
<dbReference type="PIRSF" id="PIRSF009283">
    <property type="entry name" value="HPP_dOase"/>
    <property type="match status" value="1"/>
</dbReference>
<dbReference type="InterPro" id="IPR037523">
    <property type="entry name" value="VOC_core"/>
</dbReference>
<organism evidence="15 16">
    <name type="scientific">Gomphillus americanus</name>
    <dbReference type="NCBI Taxonomy" id="1940652"/>
    <lineage>
        <taxon>Eukaryota</taxon>
        <taxon>Fungi</taxon>
        <taxon>Dikarya</taxon>
        <taxon>Ascomycota</taxon>
        <taxon>Pezizomycotina</taxon>
        <taxon>Lecanoromycetes</taxon>
        <taxon>OSLEUM clade</taxon>
        <taxon>Ostropomycetidae</taxon>
        <taxon>Ostropales</taxon>
        <taxon>Graphidaceae</taxon>
        <taxon>Gomphilloideae</taxon>
        <taxon>Gomphillus</taxon>
    </lineage>
</organism>
<dbReference type="InterPro" id="IPR004360">
    <property type="entry name" value="Glyas_Fos-R_dOase_dom"/>
</dbReference>
<evidence type="ECO:0000256" key="9">
    <source>
        <dbReference type="ARBA" id="ARBA00023004"/>
    </source>
</evidence>
<dbReference type="UniPathway" id="UPA00139">
    <property type="reaction ID" value="UER00362"/>
</dbReference>
<dbReference type="PANTHER" id="PTHR11959">
    <property type="entry name" value="4-HYDROXYPHENYLPYRUVATE DIOXYGENASE"/>
    <property type="match status" value="1"/>
</dbReference>
<dbReference type="PROSITE" id="PS51819">
    <property type="entry name" value="VOC"/>
    <property type="match status" value="2"/>
</dbReference>
<keyword evidence="7" id="KW-0223">Dioxygenase</keyword>
<dbReference type="InterPro" id="IPR041735">
    <property type="entry name" value="4OHPhenylPyrv_dOase_C"/>
</dbReference>
<evidence type="ECO:0000256" key="3">
    <source>
        <dbReference type="ARBA" id="ARBA00013222"/>
    </source>
</evidence>
<keyword evidence="8" id="KW-0560">Oxidoreductase</keyword>
<dbReference type="Pfam" id="PF00903">
    <property type="entry name" value="Glyoxalase"/>
    <property type="match status" value="2"/>
</dbReference>
<keyword evidence="9 12" id="KW-0408">Iron</keyword>
<evidence type="ECO:0000259" key="14">
    <source>
        <dbReference type="PROSITE" id="PS51819"/>
    </source>
</evidence>
<feature type="domain" description="VOC" evidence="14">
    <location>
        <begin position="29"/>
        <end position="175"/>
    </location>
</feature>
<dbReference type="SUPFAM" id="SSF54593">
    <property type="entry name" value="Glyoxalase/Bleomycin resistance protein/Dihydroxybiphenyl dioxygenase"/>
    <property type="match status" value="1"/>
</dbReference>
<keyword evidence="10" id="KW-0585">Phenylalanine catabolism</keyword>
<evidence type="ECO:0000256" key="2">
    <source>
        <dbReference type="ARBA" id="ARBA00005877"/>
    </source>
</evidence>
<dbReference type="Proteomes" id="UP000664169">
    <property type="component" value="Unassembled WGS sequence"/>
</dbReference>
<dbReference type="Gene3D" id="3.10.180.10">
    <property type="entry name" value="2,3-Dihydroxybiphenyl 1,2-Dioxygenase, domain 1"/>
    <property type="match status" value="2"/>
</dbReference>
<comment type="caution">
    <text evidence="15">The sequence shown here is derived from an EMBL/GenBank/DDBJ whole genome shotgun (WGS) entry which is preliminary data.</text>
</comment>
<dbReference type="AlphaFoldDB" id="A0A8H3FRZ5"/>
<comment type="pathway">
    <text evidence="1">Amino-acid degradation; L-phenylalanine degradation; acetoacetate and fumarate from L-phenylalanine: step 3/6.</text>
</comment>
<dbReference type="CDD" id="cd08342">
    <property type="entry name" value="HPPD_N_like"/>
    <property type="match status" value="1"/>
</dbReference>
<comment type="cofactor">
    <cofactor evidence="12">
        <name>Fe cation</name>
        <dbReference type="ChEBI" id="CHEBI:24875"/>
    </cofactor>
    <text evidence="12">Binds 1 Fe cation per subunit.</text>
</comment>
<feature type="binding site" evidence="12">
    <location>
        <position position="376"/>
    </location>
    <ligand>
        <name>Fe cation</name>
        <dbReference type="ChEBI" id="CHEBI:24875"/>
    </ligand>
</feature>
<feature type="region of interest" description="Disordered" evidence="13">
    <location>
        <begin position="1"/>
        <end position="23"/>
    </location>
</feature>
<dbReference type="CDD" id="cd07250">
    <property type="entry name" value="HPPD_C_like"/>
    <property type="match status" value="1"/>
</dbReference>
<evidence type="ECO:0000256" key="10">
    <source>
        <dbReference type="ARBA" id="ARBA00023232"/>
    </source>
</evidence>
<evidence type="ECO:0000256" key="1">
    <source>
        <dbReference type="ARBA" id="ARBA00005162"/>
    </source>
</evidence>
<feature type="compositionally biased region" description="Polar residues" evidence="13">
    <location>
        <begin position="1"/>
        <end position="22"/>
    </location>
</feature>
<evidence type="ECO:0000313" key="16">
    <source>
        <dbReference type="Proteomes" id="UP000664169"/>
    </source>
</evidence>
<evidence type="ECO:0000256" key="13">
    <source>
        <dbReference type="SAM" id="MobiDB-lite"/>
    </source>
</evidence>
<reference evidence="15" key="1">
    <citation type="submission" date="2021-03" db="EMBL/GenBank/DDBJ databases">
        <authorList>
            <person name="Tagirdzhanova G."/>
        </authorList>
    </citation>
    <scope>NUCLEOTIDE SEQUENCE</scope>
</reference>
<dbReference type="FunFam" id="3.10.180.10:FF:000020">
    <property type="entry name" value="4-hydroxyphenylpyruvate dioxygenase"/>
    <property type="match status" value="1"/>
</dbReference>
<protein>
    <recommendedName>
        <fullName evidence="3 11">4-hydroxyphenylpyruvate dioxygenase</fullName>
    </recommendedName>
</protein>
<dbReference type="NCBIfam" id="TIGR01263">
    <property type="entry name" value="4HPPD"/>
    <property type="match status" value="1"/>
</dbReference>
<gene>
    <name evidence="15" type="ORF">GOMPHAMPRED_005478</name>
</gene>